<accession>A0AAD6D5I3</accession>
<comment type="caution">
    <text evidence="1">The sequence shown here is derived from an EMBL/GenBank/DDBJ whole genome shotgun (WGS) entry which is preliminary data.</text>
</comment>
<name>A0AAD6D5I3_9EURO</name>
<reference evidence="1 2" key="1">
    <citation type="journal article" date="2023" name="IMA Fungus">
        <title>Comparative genomic study of the Penicillium genus elucidates a diverse pangenome and 15 lateral gene transfer events.</title>
        <authorList>
            <person name="Petersen C."/>
            <person name="Sorensen T."/>
            <person name="Nielsen M.R."/>
            <person name="Sondergaard T.E."/>
            <person name="Sorensen J.L."/>
            <person name="Fitzpatrick D.A."/>
            <person name="Frisvad J.C."/>
            <person name="Nielsen K.L."/>
        </authorList>
    </citation>
    <scope>NUCLEOTIDE SEQUENCE [LARGE SCALE GENOMIC DNA]</scope>
    <source>
        <strain evidence="1 2">IBT 35679</strain>
    </source>
</reference>
<dbReference type="Proteomes" id="UP001220324">
    <property type="component" value="Unassembled WGS sequence"/>
</dbReference>
<evidence type="ECO:0000313" key="1">
    <source>
        <dbReference type="EMBL" id="KAJ5556374.1"/>
    </source>
</evidence>
<sequence length="258" mass="30076">MHSTLAVPGYAYFADHGHVILFDALTSLKLSKDVDWHTWNDSLRQGLKAVDRRLWPILQGFFKQPHPYMNDKDIATIVSLTYGHLLCYPAQELIDKCRRNIEDHFRDYEHLCRVGNGLIRRALGPTAFDLVAQTVGFKDTYSKLEQIYNSSSFRRTMRLYKKWIGITFRNDETAHDFLIRFQSALSALELGIRPRSPHTVFRQFMTAICHHRDSSRFMKTFEVKVFDEYTMEDVYSHFGDFFTDNFVLVSDAVNTAQG</sequence>
<gene>
    <name evidence="1" type="ORF">N7494_000289</name>
</gene>
<organism evidence="1 2">
    <name type="scientific">Penicillium frequentans</name>
    <dbReference type="NCBI Taxonomy" id="3151616"/>
    <lineage>
        <taxon>Eukaryota</taxon>
        <taxon>Fungi</taxon>
        <taxon>Dikarya</taxon>
        <taxon>Ascomycota</taxon>
        <taxon>Pezizomycotina</taxon>
        <taxon>Eurotiomycetes</taxon>
        <taxon>Eurotiomycetidae</taxon>
        <taxon>Eurotiales</taxon>
        <taxon>Aspergillaceae</taxon>
        <taxon>Penicillium</taxon>
    </lineage>
</organism>
<evidence type="ECO:0000313" key="2">
    <source>
        <dbReference type="Proteomes" id="UP001220324"/>
    </source>
</evidence>
<protein>
    <submittedName>
        <fullName evidence="1">Uncharacterized protein</fullName>
    </submittedName>
</protein>
<dbReference type="AlphaFoldDB" id="A0AAD6D5I3"/>
<proteinExistence type="predicted"/>
<keyword evidence="2" id="KW-1185">Reference proteome</keyword>
<dbReference type="EMBL" id="JAQIZZ010000001">
    <property type="protein sequence ID" value="KAJ5556374.1"/>
    <property type="molecule type" value="Genomic_DNA"/>
</dbReference>